<accession>A0ABR2VFV3</accession>
<dbReference type="PANTHER" id="PTHR45708:SF49">
    <property type="entry name" value="ENDOCHITINASE"/>
    <property type="match status" value="1"/>
</dbReference>
<name>A0ABR2VFV3_9PEZI</name>
<dbReference type="PANTHER" id="PTHR45708">
    <property type="entry name" value="ENDOCHITINASE"/>
    <property type="match status" value="1"/>
</dbReference>
<dbReference type="EMBL" id="JARVKF010000014">
    <property type="protein sequence ID" value="KAK9425518.1"/>
    <property type="molecule type" value="Genomic_DNA"/>
</dbReference>
<dbReference type="InterPro" id="IPR001579">
    <property type="entry name" value="Glyco_hydro_18_chit_AS"/>
</dbReference>
<feature type="signal peptide" evidence="12">
    <location>
        <begin position="1"/>
        <end position="18"/>
    </location>
</feature>
<comment type="similarity">
    <text evidence="11">Belongs to the glycosyl hydrolase 18 family. Chitinase class III subfamily.</text>
</comment>
<dbReference type="CDD" id="cd02877">
    <property type="entry name" value="GH18_hevamine_XipI_class_III"/>
    <property type="match status" value="1"/>
</dbReference>
<dbReference type="InterPro" id="IPR001223">
    <property type="entry name" value="Glyco_hydro18_cat"/>
</dbReference>
<comment type="catalytic activity">
    <reaction evidence="1">
        <text>Random endo-hydrolysis of N-acetyl-beta-D-glucosaminide (1-&gt;4)-beta-linkages in chitin and chitodextrins.</text>
        <dbReference type="EC" id="3.2.1.14"/>
    </reaction>
</comment>
<sequence length="401" mass="44755">MFSFYLASILALSQLACAGFGASSQSNIAVYWGQNSYGQATSQQRLSTYCSNTKFNIIPLAFLTGISTPTTNFANAGNNCTVYSGTNLWDCPQLEDDIKTCQNTYSKTILLSLGGSTYAEGGFDSSATAKTNATNIWNLFGPNTTFANRPFGTAVVDGFDFDFEATTKNTAPFAQQLRDLMTSATGKTYYLAAAPQCPYPDTATNDILTNVSLDFVMVQFYNNYCGASSYTQGTTTQANFNFKTWDTWAKGSKNANVKVFLGVPASSGAASSGYVNATGLASVINYCKTFTSFGGVMIHLNYIDHVDSLNHFDHVDKQDKYFYYLNYLDHINKQDKHDVFINPIIHDHNNFIYQVIHYQYYVENFDDHYFLENFNDHYFLENVNDLVQSHHDHSSPMIIRT</sequence>
<dbReference type="EC" id="3.2.1.14" evidence="3"/>
<comment type="caution">
    <text evidence="14">The sequence shown here is derived from an EMBL/GenBank/DDBJ whole genome shotgun (WGS) entry which is preliminary data.</text>
</comment>
<keyword evidence="6" id="KW-0378">Hydrolase</keyword>
<feature type="domain" description="GH18" evidence="13">
    <location>
        <begin position="26"/>
        <end position="319"/>
    </location>
</feature>
<evidence type="ECO:0000256" key="5">
    <source>
        <dbReference type="ARBA" id="ARBA00022669"/>
    </source>
</evidence>
<evidence type="ECO:0000256" key="9">
    <source>
        <dbReference type="ARBA" id="ARBA00023295"/>
    </source>
</evidence>
<keyword evidence="10" id="KW-0624">Polysaccharide degradation</keyword>
<protein>
    <recommendedName>
        <fullName evidence="3">chitinase</fullName>
        <ecNumber evidence="3">3.2.1.14</ecNumber>
    </recommendedName>
</protein>
<feature type="chain" id="PRO_5046145265" description="chitinase" evidence="12">
    <location>
        <begin position="19"/>
        <end position="401"/>
    </location>
</feature>
<dbReference type="InterPro" id="IPR017853">
    <property type="entry name" value="GH"/>
</dbReference>
<keyword evidence="9" id="KW-0326">Glycosidase</keyword>
<evidence type="ECO:0000256" key="6">
    <source>
        <dbReference type="ARBA" id="ARBA00022801"/>
    </source>
</evidence>
<dbReference type="PROSITE" id="PS51910">
    <property type="entry name" value="GH18_2"/>
    <property type="match status" value="1"/>
</dbReference>
<dbReference type="Proteomes" id="UP001408356">
    <property type="component" value="Unassembled WGS sequence"/>
</dbReference>
<evidence type="ECO:0000256" key="1">
    <source>
        <dbReference type="ARBA" id="ARBA00000822"/>
    </source>
</evidence>
<reference evidence="14 15" key="1">
    <citation type="journal article" date="2024" name="J. Plant Pathol.">
        <title>Sequence and assembly of the genome of Seiridium unicorne, isolate CBS 538.82, causal agent of cypress canker disease.</title>
        <authorList>
            <person name="Scali E."/>
            <person name="Rocca G.D."/>
            <person name="Danti R."/>
            <person name="Garbelotto M."/>
            <person name="Barberini S."/>
            <person name="Baroncelli R."/>
            <person name="Emiliani G."/>
        </authorList>
    </citation>
    <scope>NUCLEOTIDE SEQUENCE [LARGE SCALE GENOMIC DNA]</scope>
    <source>
        <strain evidence="14 15">BM-138-508</strain>
    </source>
</reference>
<keyword evidence="7" id="KW-0146">Chitin degradation</keyword>
<keyword evidence="5" id="KW-0147">Chitin-binding</keyword>
<evidence type="ECO:0000256" key="4">
    <source>
        <dbReference type="ARBA" id="ARBA00022525"/>
    </source>
</evidence>
<keyword evidence="15" id="KW-1185">Reference proteome</keyword>
<evidence type="ECO:0000313" key="14">
    <source>
        <dbReference type="EMBL" id="KAK9425518.1"/>
    </source>
</evidence>
<organism evidence="14 15">
    <name type="scientific">Seiridium unicorne</name>
    <dbReference type="NCBI Taxonomy" id="138068"/>
    <lineage>
        <taxon>Eukaryota</taxon>
        <taxon>Fungi</taxon>
        <taxon>Dikarya</taxon>
        <taxon>Ascomycota</taxon>
        <taxon>Pezizomycotina</taxon>
        <taxon>Sordariomycetes</taxon>
        <taxon>Xylariomycetidae</taxon>
        <taxon>Amphisphaeriales</taxon>
        <taxon>Sporocadaceae</taxon>
        <taxon>Seiridium</taxon>
    </lineage>
</organism>
<dbReference type="SUPFAM" id="SSF51445">
    <property type="entry name" value="(Trans)glycosidases"/>
    <property type="match status" value="1"/>
</dbReference>
<evidence type="ECO:0000259" key="13">
    <source>
        <dbReference type="PROSITE" id="PS51910"/>
    </source>
</evidence>
<evidence type="ECO:0000256" key="8">
    <source>
        <dbReference type="ARBA" id="ARBA00023277"/>
    </source>
</evidence>
<gene>
    <name evidence="14" type="ORF">SUNI508_12902</name>
</gene>
<evidence type="ECO:0000313" key="15">
    <source>
        <dbReference type="Proteomes" id="UP001408356"/>
    </source>
</evidence>
<evidence type="ECO:0000256" key="7">
    <source>
        <dbReference type="ARBA" id="ARBA00023024"/>
    </source>
</evidence>
<keyword evidence="8" id="KW-0119">Carbohydrate metabolism</keyword>
<evidence type="ECO:0000256" key="11">
    <source>
        <dbReference type="ARBA" id="ARBA00025727"/>
    </source>
</evidence>
<evidence type="ECO:0000256" key="3">
    <source>
        <dbReference type="ARBA" id="ARBA00012729"/>
    </source>
</evidence>
<evidence type="ECO:0000256" key="10">
    <source>
        <dbReference type="ARBA" id="ARBA00023326"/>
    </source>
</evidence>
<comment type="subcellular location">
    <subcellularLocation>
        <location evidence="2">Secreted</location>
    </subcellularLocation>
</comment>
<evidence type="ECO:0000256" key="12">
    <source>
        <dbReference type="SAM" id="SignalP"/>
    </source>
</evidence>
<dbReference type="InterPro" id="IPR045321">
    <property type="entry name" value="Cts1-like"/>
</dbReference>
<dbReference type="Gene3D" id="3.20.20.80">
    <property type="entry name" value="Glycosidases"/>
    <property type="match status" value="1"/>
</dbReference>
<keyword evidence="4" id="KW-0964">Secreted</keyword>
<proteinExistence type="inferred from homology"/>
<dbReference type="InterPro" id="IPR050542">
    <property type="entry name" value="Glycosyl_Hydrlase18_Chitinase"/>
</dbReference>
<dbReference type="PROSITE" id="PS01095">
    <property type="entry name" value="GH18_1"/>
    <property type="match status" value="1"/>
</dbReference>
<keyword evidence="12" id="KW-0732">Signal</keyword>
<evidence type="ECO:0000256" key="2">
    <source>
        <dbReference type="ARBA" id="ARBA00004613"/>
    </source>
</evidence>